<proteinExistence type="inferred from homology"/>
<evidence type="ECO:0000256" key="3">
    <source>
        <dbReference type="ARBA" id="ARBA00022801"/>
    </source>
</evidence>
<dbReference type="EMBL" id="CAADFR010000002">
    <property type="protein sequence ID" value="VFK36468.1"/>
    <property type="molecule type" value="Genomic_DNA"/>
</dbReference>
<dbReference type="GO" id="GO:0006508">
    <property type="term" value="P:proteolysis"/>
    <property type="evidence" value="ECO:0007669"/>
    <property type="project" value="UniProtKB-KW"/>
</dbReference>
<dbReference type="InterPro" id="IPR037524">
    <property type="entry name" value="PA14/GLEYA"/>
</dbReference>
<evidence type="ECO:0000256" key="2">
    <source>
        <dbReference type="ARBA" id="ARBA00022670"/>
    </source>
</evidence>
<dbReference type="SUPFAM" id="SSF54001">
    <property type="entry name" value="Cysteine proteinases"/>
    <property type="match status" value="1"/>
</dbReference>
<dbReference type="PANTHER" id="PTHR10183">
    <property type="entry name" value="CALPAIN"/>
    <property type="match status" value="1"/>
</dbReference>
<dbReference type="Pfam" id="PF00648">
    <property type="entry name" value="Peptidase_C2"/>
    <property type="match status" value="1"/>
</dbReference>
<keyword evidence="3 5" id="KW-0378">Hydrolase</keyword>
<reference evidence="9" key="1">
    <citation type="submission" date="2019-02" db="EMBL/GenBank/DDBJ databases">
        <authorList>
            <person name="Gruber-Vodicka R. H."/>
            <person name="Seah K. B. B."/>
        </authorList>
    </citation>
    <scope>NUCLEOTIDE SEQUENCE</scope>
    <source>
        <strain evidence="9">BECK_S1320</strain>
        <strain evidence="8">BECK_S1321</strain>
    </source>
</reference>
<dbReference type="EMBL" id="CAADFU010000002">
    <property type="protein sequence ID" value="VFK39096.1"/>
    <property type="molecule type" value="Genomic_DNA"/>
</dbReference>
<protein>
    <submittedName>
        <fullName evidence="9">PA14 domain-containing protein</fullName>
    </submittedName>
</protein>
<dbReference type="InterPro" id="IPR036213">
    <property type="entry name" value="Calpain_III_sf"/>
</dbReference>
<feature type="domain" description="Calpain catalytic" evidence="6">
    <location>
        <begin position="80"/>
        <end position="362"/>
    </location>
</feature>
<evidence type="ECO:0000259" key="6">
    <source>
        <dbReference type="PROSITE" id="PS50203"/>
    </source>
</evidence>
<dbReference type="InterPro" id="IPR038765">
    <property type="entry name" value="Papain-like_cys_pep_sf"/>
</dbReference>
<dbReference type="PANTHER" id="PTHR10183:SF379">
    <property type="entry name" value="CALPAIN-5"/>
    <property type="match status" value="1"/>
</dbReference>
<feature type="active site" evidence="5">
    <location>
        <position position="316"/>
    </location>
</feature>
<evidence type="ECO:0000256" key="1">
    <source>
        <dbReference type="ARBA" id="ARBA00007623"/>
    </source>
</evidence>
<feature type="active site" evidence="5">
    <location>
        <position position="289"/>
    </location>
</feature>
<feature type="active site" evidence="5">
    <location>
        <position position="137"/>
    </location>
</feature>
<evidence type="ECO:0000313" key="9">
    <source>
        <dbReference type="EMBL" id="VFK39096.1"/>
    </source>
</evidence>
<dbReference type="CDD" id="cd00044">
    <property type="entry name" value="CysPc"/>
    <property type="match status" value="1"/>
</dbReference>
<evidence type="ECO:0000313" key="8">
    <source>
        <dbReference type="EMBL" id="VFK36468.1"/>
    </source>
</evidence>
<dbReference type="InterPro" id="IPR001300">
    <property type="entry name" value="Peptidase_C2_calpain_cat"/>
</dbReference>
<dbReference type="InterPro" id="IPR022684">
    <property type="entry name" value="Calpain_cysteine_protease"/>
</dbReference>
<dbReference type="SUPFAM" id="SSF56988">
    <property type="entry name" value="Anthrax protective antigen"/>
    <property type="match status" value="2"/>
</dbReference>
<sequence>MTSIDSNKILVGDANTMTTREMIDRAMAANTAEERIESALATPPASAFSAALEGPSLSDRFYDVDPLDAIMKVCYAAKGRFTDSRFPAAERAINHDAAADAADSVHWRRPSEIASTPRLKVDDFSDHDIHQGALGNCGTIAQFAVLAARPDEHDIIARAFYPNCYNPFGVYSVRVYLDGEWRYLVIDDQLPCYTNGNPKFARGRDPSEFWPTLYEKAMAKLRGSYKKLTGGHGSIGFEILAGGEGVHLGFNGKDFDKEGTFDTMLEVFREQGGFVNSFHTKETGFVTGHAYGVIDARKFPDKDDPASIHRIVHLKNPWGGGDESTGQWRDDDPIWDDYPEIKRECHRSGRDGAYWITFDKYLSMTNGTTGFRPVRSVPRQAYLRGTWDESNSVSRTLFEKYPHYKVRITRKDSYRFSLARTSASIFPTPRQGNLHIRMEIFPCDAFPIQYNRNVLHSSGYQLWKSLVEITTTLEPGEYWLVAYPWDANNYCQFRLAVYSKSPIDIKVADLPTSGSGAISRDVWLNASGTLSDLKADTRYPNLPDQRSALPSLEGPVNAGSNYGQRLHGMLHPPVTGEYRFWIASDGQSELWLSTDRYPGKARKIASVSVWTNSRQWDRYTEQESASIRLEANKVYYISALHKEGVGSDNLAVAWRGPDMERAVIAGEYLSPITDISGVRFKGAIDGAPAVREMAYGGSIGDSVIRPVGVTITFEKVAGPAWLEVASDGALSGAPTTDDLGENRFIARATGSDESIDEAALMIEVHIQPGLGGISQATWTDVKGNNVADLTGAATYPGLPDSTSMLDSFEAKTNAGTNYGQRLHGFLHPYATGEYIFWISSNNDSELWISSDRASENAKKVAYLHGWLGRHQWDRKPSQKSASIRLEAGKSYYIRALHKEGIGEDNLAVAWQGPDLPRQVIGGRYLEPFDTAG</sequence>
<evidence type="ECO:0000256" key="4">
    <source>
        <dbReference type="ARBA" id="ARBA00022807"/>
    </source>
</evidence>
<accession>A0A450YC16</accession>
<evidence type="ECO:0000259" key="7">
    <source>
        <dbReference type="PROSITE" id="PS51820"/>
    </source>
</evidence>
<keyword evidence="2 5" id="KW-0645">Protease</keyword>
<dbReference type="Gene3D" id="2.60.120.1560">
    <property type="match status" value="2"/>
</dbReference>
<dbReference type="Gene3D" id="2.60.120.380">
    <property type="match status" value="1"/>
</dbReference>
<comment type="similarity">
    <text evidence="1">Belongs to the peptidase C2 family.</text>
</comment>
<feature type="domain" description="PA14" evidence="7">
    <location>
        <begin position="768"/>
        <end position="924"/>
    </location>
</feature>
<dbReference type="InterPro" id="IPR011658">
    <property type="entry name" value="PA14_dom"/>
</dbReference>
<dbReference type="SMART" id="SM00230">
    <property type="entry name" value="CysPc"/>
    <property type="match status" value="1"/>
</dbReference>
<organism evidence="9">
    <name type="scientific">Candidatus Kentrum sp. SD</name>
    <dbReference type="NCBI Taxonomy" id="2126332"/>
    <lineage>
        <taxon>Bacteria</taxon>
        <taxon>Pseudomonadati</taxon>
        <taxon>Pseudomonadota</taxon>
        <taxon>Gammaproteobacteria</taxon>
        <taxon>Candidatus Kentrum</taxon>
    </lineage>
</organism>
<evidence type="ECO:0000256" key="5">
    <source>
        <dbReference type="PROSITE-ProRule" id="PRU00239"/>
    </source>
</evidence>
<gene>
    <name evidence="9" type="ORF">BECKSD772E_GA0070983_10027</name>
    <name evidence="8" type="ORF">BECKSD772F_GA0070984_10027</name>
</gene>
<dbReference type="PROSITE" id="PS50203">
    <property type="entry name" value="CALPAIN_CAT"/>
    <property type="match status" value="1"/>
</dbReference>
<dbReference type="PRINTS" id="PR00704">
    <property type="entry name" value="CALPAIN"/>
</dbReference>
<keyword evidence="4 5" id="KW-0788">Thiol protease</keyword>
<feature type="domain" description="PA14" evidence="7">
    <location>
        <begin position="513"/>
        <end position="668"/>
    </location>
</feature>
<dbReference type="AlphaFoldDB" id="A0A450YC16"/>
<dbReference type="SUPFAM" id="SSF49758">
    <property type="entry name" value="Calpain large subunit, middle domain (domain III)"/>
    <property type="match status" value="1"/>
</dbReference>
<name>A0A450YC16_9GAMM</name>
<dbReference type="PROSITE" id="PS51820">
    <property type="entry name" value="PA14"/>
    <property type="match status" value="2"/>
</dbReference>
<dbReference type="Gene3D" id="3.90.70.10">
    <property type="entry name" value="Cysteine proteinases"/>
    <property type="match status" value="1"/>
</dbReference>
<dbReference type="Pfam" id="PF07691">
    <property type="entry name" value="PA14"/>
    <property type="match status" value="2"/>
</dbReference>
<dbReference type="GO" id="GO:0004198">
    <property type="term" value="F:calcium-dependent cysteine-type endopeptidase activity"/>
    <property type="evidence" value="ECO:0007669"/>
    <property type="project" value="InterPro"/>
</dbReference>
<dbReference type="SMART" id="SM00758">
    <property type="entry name" value="PA14"/>
    <property type="match status" value="2"/>
</dbReference>